<feature type="region of interest" description="Disordered" evidence="1">
    <location>
        <begin position="1"/>
        <end position="34"/>
    </location>
</feature>
<name>L8X5C1_THACA</name>
<sequence length="80" mass="8471">MSMTEGCTGLTLQAATGRVKQRRKPLGPYPGPRGFAPWGGAEFAHAPGRVEPGEGIRAGRHESIIGWCHRSGQATDSANQ</sequence>
<gene>
    <name evidence="2" type="ORF">AG1IA_02161</name>
</gene>
<comment type="caution">
    <text evidence="2">The sequence shown here is derived from an EMBL/GenBank/DDBJ whole genome shotgun (WGS) entry which is preliminary data.</text>
</comment>
<reference evidence="2 3" key="1">
    <citation type="journal article" date="2013" name="Nat. Commun.">
        <title>The evolution and pathogenic mechanisms of the rice sheath blight pathogen.</title>
        <authorList>
            <person name="Zheng A."/>
            <person name="Lin R."/>
            <person name="Xu L."/>
            <person name="Qin P."/>
            <person name="Tang C."/>
            <person name="Ai P."/>
            <person name="Zhang D."/>
            <person name="Liu Y."/>
            <person name="Sun Z."/>
            <person name="Feng H."/>
            <person name="Wang Y."/>
            <person name="Chen Y."/>
            <person name="Liang X."/>
            <person name="Fu R."/>
            <person name="Li Q."/>
            <person name="Zhang J."/>
            <person name="Yu X."/>
            <person name="Xie Z."/>
            <person name="Ding L."/>
            <person name="Guan P."/>
            <person name="Tang J."/>
            <person name="Liang Y."/>
            <person name="Wang S."/>
            <person name="Deng Q."/>
            <person name="Li S."/>
            <person name="Zhu J."/>
            <person name="Wang L."/>
            <person name="Liu H."/>
            <person name="Li P."/>
        </authorList>
    </citation>
    <scope>NUCLEOTIDE SEQUENCE [LARGE SCALE GENOMIC DNA]</scope>
    <source>
        <strain evidence="3">AG-1 IA</strain>
    </source>
</reference>
<feature type="compositionally biased region" description="Polar residues" evidence="1">
    <location>
        <begin position="1"/>
        <end position="14"/>
    </location>
</feature>
<dbReference type="Proteomes" id="UP000011668">
    <property type="component" value="Unassembled WGS sequence"/>
</dbReference>
<proteinExistence type="predicted"/>
<accession>L8X5C1</accession>
<protein>
    <submittedName>
        <fullName evidence="2">Uncharacterized protein</fullName>
    </submittedName>
</protein>
<evidence type="ECO:0000256" key="1">
    <source>
        <dbReference type="SAM" id="MobiDB-lite"/>
    </source>
</evidence>
<keyword evidence="3" id="KW-1185">Reference proteome</keyword>
<dbReference type="EMBL" id="AFRT01000479">
    <property type="protein sequence ID" value="ELU43814.1"/>
    <property type="molecule type" value="Genomic_DNA"/>
</dbReference>
<dbReference type="HOGENOM" id="CLU_2591423_0_0_1"/>
<evidence type="ECO:0000313" key="2">
    <source>
        <dbReference type="EMBL" id="ELU43814.1"/>
    </source>
</evidence>
<evidence type="ECO:0000313" key="3">
    <source>
        <dbReference type="Proteomes" id="UP000011668"/>
    </source>
</evidence>
<organism evidence="2 3">
    <name type="scientific">Thanatephorus cucumeris (strain AG1-IA)</name>
    <name type="common">Rice sheath blight fungus</name>
    <name type="synonym">Rhizoctonia solani</name>
    <dbReference type="NCBI Taxonomy" id="983506"/>
    <lineage>
        <taxon>Eukaryota</taxon>
        <taxon>Fungi</taxon>
        <taxon>Dikarya</taxon>
        <taxon>Basidiomycota</taxon>
        <taxon>Agaricomycotina</taxon>
        <taxon>Agaricomycetes</taxon>
        <taxon>Cantharellales</taxon>
        <taxon>Ceratobasidiaceae</taxon>
        <taxon>Rhizoctonia</taxon>
        <taxon>Rhizoctonia solani AG-1</taxon>
    </lineage>
</organism>
<dbReference type="AlphaFoldDB" id="L8X5C1"/>